<dbReference type="Proteomes" id="UP000595101">
    <property type="component" value="Chromosome"/>
</dbReference>
<dbReference type="Pfam" id="PF00226">
    <property type="entry name" value="DnaJ"/>
    <property type="match status" value="1"/>
</dbReference>
<dbReference type="InterPro" id="IPR001623">
    <property type="entry name" value="DnaJ_domain"/>
</dbReference>
<gene>
    <name evidence="3" type="ORF">I6G90_13235</name>
</gene>
<dbReference type="RefSeq" id="WP_197927854.1">
    <property type="nucleotide sequence ID" value="NZ_CP065745.1"/>
</dbReference>
<keyword evidence="1" id="KW-0143">Chaperone</keyword>
<dbReference type="InterPro" id="IPR021059">
    <property type="entry name" value="DnaJ-related_N"/>
</dbReference>
<evidence type="ECO:0000313" key="4">
    <source>
        <dbReference type="Proteomes" id="UP000595101"/>
    </source>
</evidence>
<dbReference type="Pfam" id="PF12339">
    <property type="entry name" value="DNAJ_related"/>
    <property type="match status" value="1"/>
</dbReference>
<dbReference type="PROSITE" id="PS50076">
    <property type="entry name" value="DNAJ_2"/>
    <property type="match status" value="1"/>
</dbReference>
<name>A0A7T2ULL4_9GAMM</name>
<dbReference type="EMBL" id="CP065745">
    <property type="protein sequence ID" value="QPR53430.1"/>
    <property type="molecule type" value="Genomic_DNA"/>
</dbReference>
<evidence type="ECO:0000256" key="1">
    <source>
        <dbReference type="ARBA" id="ARBA00023186"/>
    </source>
</evidence>
<protein>
    <submittedName>
        <fullName evidence="3">DnaJ domain-containing protein</fullName>
    </submittedName>
</protein>
<dbReference type="InterPro" id="IPR036869">
    <property type="entry name" value="J_dom_sf"/>
</dbReference>
<sequence>MSEANHNPLIAPLLALLQQAAGSYKVHELMAALRQQGAIPVLADDEQLQLFRVNFLIMNALYQLQAELWQEGWWLVISTLDIRLEPLAETPQASHGFALGENLRGYYLDWQVFWQTDRAEVEALLNRFWRAYDGEGHKAEALALFELNEGASQEAIRRRWRELALQHHPDRGGNAETFIRIRWAWQCLRG</sequence>
<reference evidence="3 4" key="1">
    <citation type="submission" date="2020-12" db="EMBL/GenBank/DDBJ databases">
        <title>FDA dAtabase for Regulatory Grade micrObial Sequences (FDA-ARGOS): Supporting development and validation of Infectious Disease Dx tests.</title>
        <authorList>
            <person name="Sproer C."/>
            <person name="Gronow S."/>
            <person name="Severitt S."/>
            <person name="Schroder I."/>
            <person name="Tallon L."/>
            <person name="Sadzewicz L."/>
            <person name="Zhao X."/>
            <person name="Boylan J."/>
            <person name="Ott S."/>
            <person name="Bowen H."/>
            <person name="Vavikolanu K."/>
            <person name="Mehta A."/>
            <person name="Aluvathingal J."/>
            <person name="Nadendla S."/>
            <person name="Lowell S."/>
            <person name="Myers T."/>
            <person name="Yan Y."/>
            <person name="Sichtig H."/>
        </authorList>
    </citation>
    <scope>NUCLEOTIDE SEQUENCE [LARGE SCALE GENOMIC DNA]</scope>
    <source>
        <strain evidence="3 4">FDAARGOS_933</strain>
    </source>
</reference>
<accession>A0A7T2ULL4</accession>
<dbReference type="CDD" id="cd06257">
    <property type="entry name" value="DnaJ"/>
    <property type="match status" value="1"/>
</dbReference>
<dbReference type="Gene3D" id="1.10.287.110">
    <property type="entry name" value="DnaJ domain"/>
    <property type="match status" value="1"/>
</dbReference>
<dbReference type="SUPFAM" id="SSF46565">
    <property type="entry name" value="Chaperone J-domain"/>
    <property type="match status" value="1"/>
</dbReference>
<dbReference type="AlphaFoldDB" id="A0A7T2ULL4"/>
<dbReference type="SMART" id="SM00271">
    <property type="entry name" value="DnaJ"/>
    <property type="match status" value="1"/>
</dbReference>
<evidence type="ECO:0000313" key="3">
    <source>
        <dbReference type="EMBL" id="QPR53430.1"/>
    </source>
</evidence>
<dbReference type="KEGG" id="aall:I6G90_13235"/>
<dbReference type="GeneID" id="60786588"/>
<organism evidence="3 4">
    <name type="scientific">Aeromonas allosaccharophila</name>
    <dbReference type="NCBI Taxonomy" id="656"/>
    <lineage>
        <taxon>Bacteria</taxon>
        <taxon>Pseudomonadati</taxon>
        <taxon>Pseudomonadota</taxon>
        <taxon>Gammaproteobacteria</taxon>
        <taxon>Aeromonadales</taxon>
        <taxon>Aeromonadaceae</taxon>
        <taxon>Aeromonas</taxon>
    </lineage>
</organism>
<evidence type="ECO:0000259" key="2">
    <source>
        <dbReference type="PROSITE" id="PS50076"/>
    </source>
</evidence>
<feature type="domain" description="J" evidence="2">
    <location>
        <begin position="140"/>
        <end position="190"/>
    </location>
</feature>
<proteinExistence type="predicted"/>